<evidence type="ECO:0000313" key="14">
    <source>
        <dbReference type="EMBL" id="ORZ40493.1"/>
    </source>
</evidence>
<dbReference type="Pfam" id="PF00211">
    <property type="entry name" value="Guanylate_cyc"/>
    <property type="match status" value="1"/>
</dbReference>
<evidence type="ECO:0000256" key="5">
    <source>
        <dbReference type="ARBA" id="ARBA00022777"/>
    </source>
</evidence>
<dbReference type="SUPFAM" id="SSF55785">
    <property type="entry name" value="PYP-like sensor domain (PAS domain)"/>
    <property type="match status" value="1"/>
</dbReference>
<evidence type="ECO:0000256" key="10">
    <source>
        <dbReference type="SAM" id="Coils"/>
    </source>
</evidence>
<dbReference type="AlphaFoldDB" id="A0A1Y2I3E4"/>
<feature type="coiled-coil region" evidence="10">
    <location>
        <begin position="636"/>
        <end position="665"/>
    </location>
</feature>
<dbReference type="GO" id="GO:0016301">
    <property type="term" value="F:kinase activity"/>
    <property type="evidence" value="ECO:0007669"/>
    <property type="project" value="UniProtKB-KW"/>
</dbReference>
<dbReference type="InterPro" id="IPR035965">
    <property type="entry name" value="PAS-like_dom_sf"/>
</dbReference>
<keyword evidence="8" id="KW-0472">Membrane</keyword>
<dbReference type="NCBIfam" id="TIGR00229">
    <property type="entry name" value="sensory_box"/>
    <property type="match status" value="1"/>
</dbReference>
<dbReference type="GO" id="GO:0001653">
    <property type="term" value="F:peptide receptor activity"/>
    <property type="evidence" value="ECO:0007669"/>
    <property type="project" value="TreeGrafter"/>
</dbReference>
<dbReference type="SMART" id="SM00091">
    <property type="entry name" value="PAS"/>
    <property type="match status" value="1"/>
</dbReference>
<dbReference type="InterPro" id="IPR050401">
    <property type="entry name" value="Cyclic_nucleotide_synthase"/>
</dbReference>
<evidence type="ECO:0000256" key="9">
    <source>
        <dbReference type="ARBA" id="ARBA00023239"/>
    </source>
</evidence>
<dbReference type="CDD" id="cd07302">
    <property type="entry name" value="CHD"/>
    <property type="match status" value="1"/>
</dbReference>
<keyword evidence="5" id="KW-0418">Kinase</keyword>
<dbReference type="Gene3D" id="3.30.450.20">
    <property type="entry name" value="PAS domain"/>
    <property type="match status" value="1"/>
</dbReference>
<feature type="domain" description="Guanylate cyclase" evidence="13">
    <location>
        <begin position="700"/>
        <end position="830"/>
    </location>
</feature>
<dbReference type="SMART" id="SM00044">
    <property type="entry name" value="CYCc"/>
    <property type="match status" value="1"/>
</dbReference>
<feature type="coiled-coil region" evidence="10">
    <location>
        <begin position="400"/>
        <end position="449"/>
    </location>
</feature>
<dbReference type="Pfam" id="PF13426">
    <property type="entry name" value="PAS_9"/>
    <property type="match status" value="1"/>
</dbReference>
<dbReference type="Proteomes" id="UP000193411">
    <property type="component" value="Unassembled WGS sequence"/>
</dbReference>
<dbReference type="GO" id="GO:0005886">
    <property type="term" value="C:plasma membrane"/>
    <property type="evidence" value="ECO:0007669"/>
    <property type="project" value="TreeGrafter"/>
</dbReference>
<keyword evidence="6" id="KW-0067">ATP-binding</keyword>
<dbReference type="STRING" id="765915.A0A1Y2I3E4"/>
<feature type="region of interest" description="Disordered" evidence="11">
    <location>
        <begin position="917"/>
        <end position="943"/>
    </location>
</feature>
<evidence type="ECO:0000256" key="7">
    <source>
        <dbReference type="ARBA" id="ARBA00022989"/>
    </source>
</evidence>
<dbReference type="GO" id="GO:0007168">
    <property type="term" value="P:receptor guanylyl cyclase signaling pathway"/>
    <property type="evidence" value="ECO:0007669"/>
    <property type="project" value="TreeGrafter"/>
</dbReference>
<dbReference type="PANTHER" id="PTHR11920:SF335">
    <property type="entry name" value="GUANYLATE CYCLASE"/>
    <property type="match status" value="1"/>
</dbReference>
<dbReference type="OrthoDB" id="60033at2759"/>
<keyword evidence="7" id="KW-1133">Transmembrane helix</keyword>
<feature type="compositionally biased region" description="Polar residues" evidence="11">
    <location>
        <begin position="383"/>
        <end position="393"/>
    </location>
</feature>
<sequence>MNAIQREQQLSPLAFQYDEDPDDPITAWRNNMDEVNVKTFSQLHQDFDRMEADISVGEMDVFHKSEDAFFNRQDEIELSQLARRHALELDRLERSYRSSLTERVERKARKRAQDRMYKEAKARYVRIEHQQKARAQAADNRLALVEHRVRFDHMLHMIEIKHKQQRTQQATAHVRRDKAIKAMLDLEMRGVSNEIVRQEILRDFATKRTYQEAVDKVQAEQLRDVQEAEMKQRKDRFDVEAKAMKEVAQVKLQHLEEMAQLEQRHKLEMSAHKETMGDAKEKVRAMQLMAEHAIAVRSLKATHKSELVALAKSHKLAGASRARKWKDVLTSEATRAAADAAAVAATDAAVLLGSSSSGLIEGSIGGGMSKSSSRASMDDHLSRTGSVSSVAHSDTNLSQIAESEAEHRAVEEQVRKLMADEYSRAQSHLQQLQQQHKMLAIRHRDERRRLQSDQRAHIKQVEAKIRSRMDELDLVQDTERRAMRKTHEASLAELVVSLHREYVGVRAIRTSERKMLTERRTLNSILDTVADGIINILPNGEITRFNKAAENIFGYAADEVLGKNVKIITPAMHSANHDQYLANYLKTGIKKVIGIGTHSLGRKKDGLEFPIRLSVSEVRQDGAIVLFTGIVRSMAKEYAEKARAKAEQERKQVELESLIEQLDRERHLSKSLISQILPPAIAGQLMSGEPVRPKKFDDVTVLYTDLVGFTQISASTEPLQIVDLLNDLYSAFDEIIDQYDAYKVETIGDSYMVASGVPRTNGSKHVAEMAKLALHLVKAVPMIRIPGRPDVQLKMRIGIHTGPVVAGVVGRKMPRYCLFGSTVTTASKMESAGVPMKVQISDVTYRRLEEIGGFHCELRGELPIPGKGTIKTYFLKSCTGFDPQYEPPAHLREGAAVRPLSAHAVIKRSHLGLSQSSTSSLTAMGAGGEVGGAENKGGDGPGM</sequence>
<dbReference type="GO" id="GO:0035556">
    <property type="term" value="P:intracellular signal transduction"/>
    <property type="evidence" value="ECO:0007669"/>
    <property type="project" value="InterPro"/>
</dbReference>
<feature type="compositionally biased region" description="Gly residues" evidence="11">
    <location>
        <begin position="925"/>
        <end position="943"/>
    </location>
</feature>
<keyword evidence="15" id="KW-1185">Reference proteome</keyword>
<reference evidence="14 15" key="1">
    <citation type="submission" date="2016-07" db="EMBL/GenBank/DDBJ databases">
        <title>Pervasive Adenine N6-methylation of Active Genes in Fungi.</title>
        <authorList>
            <consortium name="DOE Joint Genome Institute"/>
            <person name="Mondo S.J."/>
            <person name="Dannebaum R.O."/>
            <person name="Kuo R.C."/>
            <person name="Labutti K."/>
            <person name="Haridas S."/>
            <person name="Kuo A."/>
            <person name="Salamov A."/>
            <person name="Ahrendt S.R."/>
            <person name="Lipzen A."/>
            <person name="Sullivan W."/>
            <person name="Andreopoulos W.B."/>
            <person name="Clum A."/>
            <person name="Lindquist E."/>
            <person name="Daum C."/>
            <person name="Ramamoorthy G.K."/>
            <person name="Gryganskyi A."/>
            <person name="Culley D."/>
            <person name="Magnuson J.K."/>
            <person name="James T.Y."/>
            <person name="O'Malley M.A."/>
            <person name="Stajich J.E."/>
            <person name="Spatafora J.W."/>
            <person name="Visel A."/>
            <person name="Grigoriev I.V."/>
        </authorList>
    </citation>
    <scope>NUCLEOTIDE SEQUENCE [LARGE SCALE GENOMIC DNA]</scope>
    <source>
        <strain evidence="14 15">PL171</strain>
    </source>
</reference>
<evidence type="ECO:0000256" key="6">
    <source>
        <dbReference type="ARBA" id="ARBA00022840"/>
    </source>
</evidence>
<evidence type="ECO:0000256" key="4">
    <source>
        <dbReference type="ARBA" id="ARBA00022741"/>
    </source>
</evidence>
<gene>
    <name evidence="14" type="ORF">BCR44DRAFT_409340</name>
</gene>
<keyword evidence="2" id="KW-0808">Transferase</keyword>
<organism evidence="14 15">
    <name type="scientific">Catenaria anguillulae PL171</name>
    <dbReference type="NCBI Taxonomy" id="765915"/>
    <lineage>
        <taxon>Eukaryota</taxon>
        <taxon>Fungi</taxon>
        <taxon>Fungi incertae sedis</taxon>
        <taxon>Blastocladiomycota</taxon>
        <taxon>Blastocladiomycetes</taxon>
        <taxon>Blastocladiales</taxon>
        <taxon>Catenariaceae</taxon>
        <taxon>Catenaria</taxon>
    </lineage>
</organism>
<keyword evidence="4" id="KW-0547">Nucleotide-binding</keyword>
<evidence type="ECO:0000259" key="13">
    <source>
        <dbReference type="PROSITE" id="PS50125"/>
    </source>
</evidence>
<dbReference type="CDD" id="cd00130">
    <property type="entry name" value="PAS"/>
    <property type="match status" value="1"/>
</dbReference>
<dbReference type="PROSITE" id="PS50112">
    <property type="entry name" value="PAS"/>
    <property type="match status" value="1"/>
</dbReference>
<dbReference type="PROSITE" id="PS50125">
    <property type="entry name" value="GUANYLATE_CYCLASE_2"/>
    <property type="match status" value="1"/>
</dbReference>
<proteinExistence type="predicted"/>
<evidence type="ECO:0000259" key="12">
    <source>
        <dbReference type="PROSITE" id="PS50112"/>
    </source>
</evidence>
<evidence type="ECO:0000313" key="15">
    <source>
        <dbReference type="Proteomes" id="UP000193411"/>
    </source>
</evidence>
<evidence type="ECO:0000256" key="8">
    <source>
        <dbReference type="ARBA" id="ARBA00023136"/>
    </source>
</evidence>
<evidence type="ECO:0000256" key="1">
    <source>
        <dbReference type="ARBA" id="ARBA00004370"/>
    </source>
</evidence>
<protein>
    <submittedName>
        <fullName evidence="14">Adenylate and guanylate cyclase catalytic domain-domain-containing protein</fullName>
    </submittedName>
</protein>
<name>A0A1Y2I3E4_9FUNG</name>
<dbReference type="FunFam" id="3.30.450.20:FF:000060">
    <property type="entry name" value="Sensor protein FixL"/>
    <property type="match status" value="1"/>
</dbReference>
<dbReference type="FunFam" id="3.30.70.1230:FF:000030">
    <property type="entry name" value="Si:ch211-215j19.12"/>
    <property type="match status" value="1"/>
</dbReference>
<keyword evidence="10" id="KW-0175">Coiled coil</keyword>
<dbReference type="SUPFAM" id="SSF55073">
    <property type="entry name" value="Nucleotide cyclase"/>
    <property type="match status" value="1"/>
</dbReference>
<evidence type="ECO:0000256" key="11">
    <source>
        <dbReference type="SAM" id="MobiDB-lite"/>
    </source>
</evidence>
<evidence type="ECO:0000256" key="3">
    <source>
        <dbReference type="ARBA" id="ARBA00022692"/>
    </source>
</evidence>
<keyword evidence="9" id="KW-0456">Lyase</keyword>
<feature type="domain" description="PAS" evidence="12">
    <location>
        <begin position="518"/>
        <end position="588"/>
    </location>
</feature>
<dbReference type="InterPro" id="IPR029787">
    <property type="entry name" value="Nucleotide_cyclase"/>
</dbReference>
<comment type="subcellular location">
    <subcellularLocation>
        <location evidence="1">Membrane</location>
    </subcellularLocation>
</comment>
<dbReference type="InterPro" id="IPR000014">
    <property type="entry name" value="PAS"/>
</dbReference>
<dbReference type="PANTHER" id="PTHR11920">
    <property type="entry name" value="GUANYLYL CYCLASE"/>
    <property type="match status" value="1"/>
</dbReference>
<dbReference type="GO" id="GO:0004383">
    <property type="term" value="F:guanylate cyclase activity"/>
    <property type="evidence" value="ECO:0007669"/>
    <property type="project" value="TreeGrafter"/>
</dbReference>
<dbReference type="EMBL" id="MCFL01000003">
    <property type="protein sequence ID" value="ORZ40493.1"/>
    <property type="molecule type" value="Genomic_DNA"/>
</dbReference>
<feature type="region of interest" description="Disordered" evidence="11">
    <location>
        <begin position="365"/>
        <end position="393"/>
    </location>
</feature>
<dbReference type="GO" id="GO:0004016">
    <property type="term" value="F:adenylate cyclase activity"/>
    <property type="evidence" value="ECO:0007669"/>
    <property type="project" value="TreeGrafter"/>
</dbReference>
<keyword evidence="3" id="KW-0812">Transmembrane</keyword>
<dbReference type="Gene3D" id="3.30.70.1230">
    <property type="entry name" value="Nucleotide cyclase"/>
    <property type="match status" value="1"/>
</dbReference>
<dbReference type="GO" id="GO:0005524">
    <property type="term" value="F:ATP binding"/>
    <property type="evidence" value="ECO:0007669"/>
    <property type="project" value="UniProtKB-KW"/>
</dbReference>
<evidence type="ECO:0000256" key="2">
    <source>
        <dbReference type="ARBA" id="ARBA00022679"/>
    </source>
</evidence>
<comment type="caution">
    <text evidence="14">The sequence shown here is derived from an EMBL/GenBank/DDBJ whole genome shotgun (WGS) entry which is preliminary data.</text>
</comment>
<accession>A0A1Y2I3E4</accession>
<dbReference type="InterPro" id="IPR001054">
    <property type="entry name" value="A/G_cyclase"/>
</dbReference>